<name>A0A7C9FB50_9BACT</name>
<evidence type="ECO:0000256" key="1">
    <source>
        <dbReference type="SAM" id="MobiDB-lite"/>
    </source>
</evidence>
<reference evidence="2 3" key="1">
    <citation type="submission" date="2019-10" db="EMBL/GenBank/DDBJ databases">
        <title>Draft Genome Sequence of Cytophagaceae sp. SJW1-29.</title>
        <authorList>
            <person name="Choi A."/>
        </authorList>
    </citation>
    <scope>NUCLEOTIDE SEQUENCE [LARGE SCALE GENOMIC DNA]</scope>
    <source>
        <strain evidence="2 3">SJW1-29</strain>
    </source>
</reference>
<dbReference type="EMBL" id="WHLY01000002">
    <property type="protein sequence ID" value="MPR36344.1"/>
    <property type="molecule type" value="Genomic_DNA"/>
</dbReference>
<comment type="caution">
    <text evidence="2">The sequence shown here is derived from an EMBL/GenBank/DDBJ whole genome shotgun (WGS) entry which is preliminary data.</text>
</comment>
<dbReference type="AlphaFoldDB" id="A0A7C9FB50"/>
<evidence type="ECO:0000313" key="3">
    <source>
        <dbReference type="Proteomes" id="UP000479293"/>
    </source>
</evidence>
<feature type="compositionally biased region" description="Low complexity" evidence="1">
    <location>
        <begin position="1"/>
        <end position="17"/>
    </location>
</feature>
<keyword evidence="3" id="KW-1185">Reference proteome</keyword>
<protein>
    <submittedName>
        <fullName evidence="2">Collagen-like protein</fullName>
    </submittedName>
</protein>
<organism evidence="2 3">
    <name type="scientific">Salmonirosea aquatica</name>
    <dbReference type="NCBI Taxonomy" id="2654236"/>
    <lineage>
        <taxon>Bacteria</taxon>
        <taxon>Pseudomonadati</taxon>
        <taxon>Bacteroidota</taxon>
        <taxon>Cytophagia</taxon>
        <taxon>Cytophagales</taxon>
        <taxon>Spirosomataceae</taxon>
        <taxon>Salmonirosea</taxon>
    </lineage>
</organism>
<sequence>MVSCTGPAGPEGLEGLPGPQGPKGDPGVNILGTAFDVTGTFNTGNDYRIYFEFPVDKVEVFESDAVLVYRQWETVQDGNQTLSVWRPLPQTVFMSNGALQYNFDHTFVDVSMFIDTQFDRTTLGSQWTANQKFRVVVVPADFAKAGRLGKPIDFNNYDEVNELLQLDQRRIETYQAK</sequence>
<dbReference type="Proteomes" id="UP000479293">
    <property type="component" value="Unassembled WGS sequence"/>
</dbReference>
<accession>A0A7C9FB50</accession>
<proteinExistence type="predicted"/>
<evidence type="ECO:0000313" key="2">
    <source>
        <dbReference type="EMBL" id="MPR36344.1"/>
    </source>
</evidence>
<keyword evidence="2" id="KW-0176">Collagen</keyword>
<feature type="region of interest" description="Disordered" evidence="1">
    <location>
        <begin position="1"/>
        <end position="27"/>
    </location>
</feature>
<gene>
    <name evidence="2" type="ORF">GBK04_24110</name>
</gene>
<dbReference type="Gene3D" id="1.20.5.320">
    <property type="entry name" value="6-Phosphogluconate Dehydrogenase, domain 3"/>
    <property type="match status" value="1"/>
</dbReference>